<dbReference type="PROSITE" id="PS50035">
    <property type="entry name" value="PLD"/>
    <property type="match status" value="1"/>
</dbReference>
<keyword evidence="4" id="KW-1185">Reference proteome</keyword>
<dbReference type="Proteomes" id="UP000250321">
    <property type="component" value="Unassembled WGS sequence"/>
</dbReference>
<feature type="domain" description="PLD phosphodiesterase" evidence="2">
    <location>
        <begin position="164"/>
        <end position="191"/>
    </location>
</feature>
<dbReference type="OrthoDB" id="1923775at2759"/>
<dbReference type="STRING" id="2094558.A0A314ZRN5"/>
<feature type="chain" id="PRO_5016281893" description="PLD phosphodiesterase domain-containing protein" evidence="1">
    <location>
        <begin position="32"/>
        <end position="207"/>
    </location>
</feature>
<dbReference type="SMART" id="SM00155">
    <property type="entry name" value="PLDc"/>
    <property type="match status" value="1"/>
</dbReference>
<dbReference type="Gene3D" id="3.30.870.10">
    <property type="entry name" value="Endonuclease Chain A"/>
    <property type="match status" value="1"/>
</dbReference>
<dbReference type="InterPro" id="IPR050874">
    <property type="entry name" value="Diverse_PLD-related"/>
</dbReference>
<keyword evidence="1" id="KW-0732">Signal</keyword>
<dbReference type="InterPro" id="IPR025202">
    <property type="entry name" value="PLD-like_dom"/>
</dbReference>
<dbReference type="CDD" id="cd09106">
    <property type="entry name" value="PLDc_vPLD3_4_5_like_1"/>
    <property type="match status" value="1"/>
</dbReference>
<evidence type="ECO:0000256" key="1">
    <source>
        <dbReference type="SAM" id="SignalP"/>
    </source>
</evidence>
<proteinExistence type="predicted"/>
<dbReference type="GO" id="GO:0003824">
    <property type="term" value="F:catalytic activity"/>
    <property type="evidence" value="ECO:0007669"/>
    <property type="project" value="InterPro"/>
</dbReference>
<dbReference type="EMBL" id="PJQY01000021">
    <property type="protein sequence ID" value="PQQ21023.1"/>
    <property type="molecule type" value="Genomic_DNA"/>
</dbReference>
<dbReference type="SUPFAM" id="SSF56024">
    <property type="entry name" value="Phospholipase D/nuclease"/>
    <property type="match status" value="1"/>
</dbReference>
<dbReference type="Pfam" id="PF13091">
    <property type="entry name" value="PLDc_2"/>
    <property type="match status" value="1"/>
</dbReference>
<protein>
    <recommendedName>
        <fullName evidence="2">PLD phosphodiesterase domain-containing protein</fullName>
    </recommendedName>
</protein>
<dbReference type="PANTHER" id="PTHR10185:SF17">
    <property type="entry name" value="GM01519P-RELATED"/>
    <property type="match status" value="1"/>
</dbReference>
<dbReference type="AlphaFoldDB" id="A0A314ZRN5"/>
<comment type="caution">
    <text evidence="3">The sequence shown here is derived from an EMBL/GenBank/DDBJ whole genome shotgun (WGS) entry which is preliminary data.</text>
</comment>
<accession>A0A314ZRN5</accession>
<evidence type="ECO:0000313" key="4">
    <source>
        <dbReference type="Proteomes" id="UP000250321"/>
    </source>
</evidence>
<evidence type="ECO:0000259" key="2">
    <source>
        <dbReference type="PROSITE" id="PS50035"/>
    </source>
</evidence>
<sequence length="207" mass="22992">MKVTGSHRSTIFIAIALSLIVNLLPLPVTESAQCKAWLVQSIPTDMPGLPRVPGVLSTGDVLKWLASNSTERLDVIAQYWQLIAHPEDPRSGDFGYSKEDLQRFGAQEGASVYSALENAADRNVTIRLLSHSGVYPDYTTEPTNLASGRPNVKNVTLLLSDWWGSGIVHTKVWISDRRDVYIGSANNDWKSLTQVKNLEFTWLIVQK</sequence>
<feature type="signal peptide" evidence="1">
    <location>
        <begin position="1"/>
        <end position="31"/>
    </location>
</feature>
<evidence type="ECO:0000313" key="3">
    <source>
        <dbReference type="EMBL" id="PQQ21023.1"/>
    </source>
</evidence>
<reference evidence="3 4" key="1">
    <citation type="submission" date="2018-02" db="EMBL/GenBank/DDBJ databases">
        <title>Draft genome of wild Prunus yedoensis var. nudiflora.</title>
        <authorList>
            <person name="Baek S."/>
            <person name="Kim J.-H."/>
            <person name="Choi K."/>
            <person name="Kim G.-B."/>
            <person name="Cho A."/>
            <person name="Jang H."/>
            <person name="Shin C.-H."/>
            <person name="Yu H.-J."/>
            <person name="Mun J.-H."/>
        </authorList>
    </citation>
    <scope>NUCLEOTIDE SEQUENCE [LARGE SCALE GENOMIC DNA]</scope>
    <source>
        <strain evidence="4">cv. Jeju island</strain>
        <tissue evidence="3">Leaf</tissue>
    </source>
</reference>
<dbReference type="PANTHER" id="PTHR10185">
    <property type="entry name" value="PHOSPHOLIPASE D - RELATED"/>
    <property type="match status" value="1"/>
</dbReference>
<organism evidence="3 4">
    <name type="scientific">Prunus yedoensis var. nudiflora</name>
    <dbReference type="NCBI Taxonomy" id="2094558"/>
    <lineage>
        <taxon>Eukaryota</taxon>
        <taxon>Viridiplantae</taxon>
        <taxon>Streptophyta</taxon>
        <taxon>Embryophyta</taxon>
        <taxon>Tracheophyta</taxon>
        <taxon>Spermatophyta</taxon>
        <taxon>Magnoliopsida</taxon>
        <taxon>eudicotyledons</taxon>
        <taxon>Gunneridae</taxon>
        <taxon>Pentapetalae</taxon>
        <taxon>rosids</taxon>
        <taxon>fabids</taxon>
        <taxon>Rosales</taxon>
        <taxon>Rosaceae</taxon>
        <taxon>Amygdaloideae</taxon>
        <taxon>Amygdaleae</taxon>
        <taxon>Prunus</taxon>
    </lineage>
</organism>
<dbReference type="InterPro" id="IPR001736">
    <property type="entry name" value="PLipase_D/transphosphatidylase"/>
</dbReference>
<name>A0A314ZRN5_PRUYE</name>
<gene>
    <name evidence="3" type="ORF">Pyn_08705</name>
</gene>